<feature type="compositionally biased region" description="Polar residues" evidence="1">
    <location>
        <begin position="1"/>
        <end position="15"/>
    </location>
</feature>
<evidence type="ECO:0000313" key="2">
    <source>
        <dbReference type="Proteomes" id="UP000887581"/>
    </source>
</evidence>
<dbReference type="Proteomes" id="UP000887581">
    <property type="component" value="Unplaced"/>
</dbReference>
<dbReference type="WBParaSite" id="sdigi.contig577.g9075.t1">
    <property type="protein sequence ID" value="sdigi.contig577.g9075.t1"/>
    <property type="gene ID" value="sdigi.contig577.g9075"/>
</dbReference>
<feature type="compositionally biased region" description="Basic and acidic residues" evidence="1">
    <location>
        <begin position="16"/>
        <end position="30"/>
    </location>
</feature>
<keyword evidence="2" id="KW-1185">Reference proteome</keyword>
<reference evidence="3" key="1">
    <citation type="submission" date="2022-11" db="UniProtKB">
        <authorList>
            <consortium name="WormBaseParasite"/>
        </authorList>
    </citation>
    <scope>IDENTIFICATION</scope>
</reference>
<accession>A0A915Q1F2</accession>
<evidence type="ECO:0000313" key="3">
    <source>
        <dbReference type="WBParaSite" id="sdigi.contig577.g9075.t1"/>
    </source>
</evidence>
<feature type="region of interest" description="Disordered" evidence="1">
    <location>
        <begin position="1"/>
        <end position="35"/>
    </location>
</feature>
<organism evidence="2 3">
    <name type="scientific">Setaria digitata</name>
    <dbReference type="NCBI Taxonomy" id="48799"/>
    <lineage>
        <taxon>Eukaryota</taxon>
        <taxon>Metazoa</taxon>
        <taxon>Ecdysozoa</taxon>
        <taxon>Nematoda</taxon>
        <taxon>Chromadorea</taxon>
        <taxon>Rhabditida</taxon>
        <taxon>Spirurina</taxon>
        <taxon>Spiruromorpha</taxon>
        <taxon>Filarioidea</taxon>
        <taxon>Setariidae</taxon>
        <taxon>Setaria</taxon>
    </lineage>
</organism>
<protein>
    <submittedName>
        <fullName evidence="3">Uncharacterized protein</fullName>
    </submittedName>
</protein>
<evidence type="ECO:0000256" key="1">
    <source>
        <dbReference type="SAM" id="MobiDB-lite"/>
    </source>
</evidence>
<dbReference type="AlphaFoldDB" id="A0A915Q1F2"/>
<name>A0A915Q1F2_9BILA</name>
<sequence>MLVTSLTGSLKLPTSTHEDPDSESKSRDDTSGSDLELLNMTSAEVIYQSATSTSNRSICVVFKCRPGRTSEKCDVTRSEVPGESTDATCSTWKRSVKDVDSRYQ</sequence>
<proteinExistence type="predicted"/>